<protein>
    <submittedName>
        <fullName evidence="1">Uncharacterized protein</fullName>
    </submittedName>
</protein>
<evidence type="ECO:0000313" key="2">
    <source>
        <dbReference type="Proteomes" id="UP001331936"/>
    </source>
</evidence>
<sequence>MLTLLIVLSALALSAGSWTVIETARGGRCGLDGPPRSTRG</sequence>
<comment type="caution">
    <text evidence="1">The sequence shown here is derived from an EMBL/GenBank/DDBJ whole genome shotgun (WGS) entry which is preliminary data.</text>
</comment>
<dbReference type="Proteomes" id="UP001331936">
    <property type="component" value="Unassembled WGS sequence"/>
</dbReference>
<dbReference type="EMBL" id="JAUZMZ010000126">
    <property type="protein sequence ID" value="MEE2034190.1"/>
    <property type="molecule type" value="Genomic_DNA"/>
</dbReference>
<organism evidence="1 2">
    <name type="scientific">Rhodococcus chondri</name>
    <dbReference type="NCBI Taxonomy" id="3065941"/>
    <lineage>
        <taxon>Bacteria</taxon>
        <taxon>Bacillati</taxon>
        <taxon>Actinomycetota</taxon>
        <taxon>Actinomycetes</taxon>
        <taxon>Mycobacteriales</taxon>
        <taxon>Nocardiaceae</taxon>
        <taxon>Rhodococcus</taxon>
    </lineage>
</organism>
<accession>A0ABU7JVZ5</accession>
<proteinExistence type="predicted"/>
<gene>
    <name evidence="1" type="ORF">Q8814_19075</name>
</gene>
<name>A0ABU7JVZ5_9NOCA</name>
<reference evidence="1 2" key="1">
    <citation type="submission" date="2023-08" db="EMBL/GenBank/DDBJ databases">
        <authorList>
            <person name="Girao M."/>
            <person name="Carvalho M.F."/>
        </authorList>
    </citation>
    <scope>NUCLEOTIDE SEQUENCE [LARGE SCALE GENOMIC DNA]</scope>
    <source>
        <strain evidence="1 2">CC-R104</strain>
    </source>
</reference>
<dbReference type="RefSeq" id="WP_330153561.1">
    <property type="nucleotide sequence ID" value="NZ_JAUZMZ010000126.1"/>
</dbReference>
<keyword evidence="2" id="KW-1185">Reference proteome</keyword>
<evidence type="ECO:0000313" key="1">
    <source>
        <dbReference type="EMBL" id="MEE2034190.1"/>
    </source>
</evidence>